<dbReference type="EMBL" id="JAEDAJ010000005">
    <property type="protein sequence ID" value="MBK0331831.1"/>
    <property type="molecule type" value="Genomic_DNA"/>
</dbReference>
<feature type="domain" description="N-acetyltransferase" evidence="1">
    <location>
        <begin position="35"/>
        <end position="183"/>
    </location>
</feature>
<gene>
    <name evidence="2" type="ORF">I8D64_10480</name>
</gene>
<reference evidence="2 3" key="1">
    <citation type="submission" date="2020-12" db="EMBL/GenBank/DDBJ databases">
        <title>Brachybacterium sp. MASK1Z-5, whole genome shotgun sequence.</title>
        <authorList>
            <person name="Tuo L."/>
        </authorList>
    </citation>
    <scope>NUCLEOTIDE SEQUENCE [LARGE SCALE GENOMIC DNA]</scope>
    <source>
        <strain evidence="2 3">MASK1Z-5</strain>
    </source>
</reference>
<dbReference type="PANTHER" id="PTHR39173">
    <property type="entry name" value="ACETYLTRANSFERASE"/>
    <property type="match status" value="1"/>
</dbReference>
<dbReference type="RefSeq" id="WP_200502528.1">
    <property type="nucleotide sequence ID" value="NZ_JAEDAJ010000005.1"/>
</dbReference>
<dbReference type="Proteomes" id="UP000612352">
    <property type="component" value="Unassembled WGS sequence"/>
</dbReference>
<evidence type="ECO:0000313" key="3">
    <source>
        <dbReference type="Proteomes" id="UP000612352"/>
    </source>
</evidence>
<dbReference type="PANTHER" id="PTHR39173:SF1">
    <property type="entry name" value="ACETYLTRANSFERASE"/>
    <property type="match status" value="1"/>
</dbReference>
<proteinExistence type="predicted"/>
<dbReference type="CDD" id="cd04301">
    <property type="entry name" value="NAT_SF"/>
    <property type="match status" value="1"/>
</dbReference>
<dbReference type="InterPro" id="IPR000182">
    <property type="entry name" value="GNAT_dom"/>
</dbReference>
<dbReference type="Pfam" id="PF13302">
    <property type="entry name" value="Acetyltransf_3"/>
    <property type="match status" value="1"/>
</dbReference>
<protein>
    <submittedName>
        <fullName evidence="2">GNAT family N-acetyltransferase</fullName>
    </submittedName>
</protein>
<dbReference type="SUPFAM" id="SSF55729">
    <property type="entry name" value="Acyl-CoA N-acyltransferases (Nat)"/>
    <property type="match status" value="1"/>
</dbReference>
<comment type="caution">
    <text evidence="2">The sequence shown here is derived from an EMBL/GenBank/DDBJ whole genome shotgun (WGS) entry which is preliminary data.</text>
</comment>
<dbReference type="Gene3D" id="3.40.630.30">
    <property type="match status" value="1"/>
</dbReference>
<dbReference type="InterPro" id="IPR016181">
    <property type="entry name" value="Acyl_CoA_acyltransferase"/>
</dbReference>
<name>A0ABS1BAY9_9MICO</name>
<organism evidence="2 3">
    <name type="scientific">Brachybacterium halotolerans</name>
    <dbReference type="NCBI Taxonomy" id="2795215"/>
    <lineage>
        <taxon>Bacteria</taxon>
        <taxon>Bacillati</taxon>
        <taxon>Actinomycetota</taxon>
        <taxon>Actinomycetes</taxon>
        <taxon>Micrococcales</taxon>
        <taxon>Dermabacteraceae</taxon>
        <taxon>Brachybacterium</taxon>
    </lineage>
</organism>
<dbReference type="PROSITE" id="PS51186">
    <property type="entry name" value="GNAT"/>
    <property type="match status" value="1"/>
</dbReference>
<sequence>MIRLTAPDPARFESWAACVRDFADGPIDGSGYFGGSIPEPTPEEFARYLEQRLAEGDTSIPPAPERVHCSYRWIVDETWEAGGPLLGFLAVRHHLTSFLLAQGGHIGYSVRPSARRRGVAGAALAVGLTEAAELGIDPVLVCCAETNEASRRTIERNGGVYESSIAEHRRYWFGQGPWPQEPDAQGALGR</sequence>
<evidence type="ECO:0000259" key="1">
    <source>
        <dbReference type="PROSITE" id="PS51186"/>
    </source>
</evidence>
<accession>A0ABS1BAY9</accession>
<evidence type="ECO:0000313" key="2">
    <source>
        <dbReference type="EMBL" id="MBK0331831.1"/>
    </source>
</evidence>
<keyword evidence="3" id="KW-1185">Reference proteome</keyword>